<dbReference type="RefSeq" id="WP_377379585.1">
    <property type="nucleotide sequence ID" value="NZ_JBHSSW010000017.1"/>
</dbReference>
<dbReference type="PANTHER" id="PTHR30111">
    <property type="entry name" value="33 KDA CHAPERONIN"/>
    <property type="match status" value="1"/>
</dbReference>
<keyword evidence="1" id="KW-0963">Cytoplasm</keyword>
<dbReference type="PIRSF" id="PIRSF005261">
    <property type="entry name" value="Heat_shock_Hsp33"/>
    <property type="match status" value="1"/>
</dbReference>
<keyword evidence="5" id="KW-0676">Redox-active center</keyword>
<keyword evidence="2" id="KW-0862">Zinc</keyword>
<evidence type="ECO:0000313" key="6">
    <source>
        <dbReference type="EMBL" id="MFC6198939.1"/>
    </source>
</evidence>
<protein>
    <submittedName>
        <fullName evidence="6">Hsp33 family molecular chaperone HslO</fullName>
    </submittedName>
</protein>
<dbReference type="Pfam" id="PF01430">
    <property type="entry name" value="HSP33"/>
    <property type="match status" value="1"/>
</dbReference>
<dbReference type="Proteomes" id="UP001596303">
    <property type="component" value="Unassembled WGS sequence"/>
</dbReference>
<dbReference type="Gene3D" id="3.55.30.10">
    <property type="entry name" value="Hsp33 domain"/>
    <property type="match status" value="1"/>
</dbReference>
<dbReference type="Gene3D" id="1.10.287.480">
    <property type="entry name" value="helix hairpin bin"/>
    <property type="match status" value="1"/>
</dbReference>
<organism evidence="6 7">
    <name type="scientific">Ponticaulis profundi</name>
    <dbReference type="NCBI Taxonomy" id="2665222"/>
    <lineage>
        <taxon>Bacteria</taxon>
        <taxon>Pseudomonadati</taxon>
        <taxon>Pseudomonadota</taxon>
        <taxon>Alphaproteobacteria</taxon>
        <taxon>Hyphomonadales</taxon>
        <taxon>Hyphomonadaceae</taxon>
        <taxon>Ponticaulis</taxon>
    </lineage>
</organism>
<dbReference type="SUPFAM" id="SSF64397">
    <property type="entry name" value="Hsp33 domain"/>
    <property type="match status" value="1"/>
</dbReference>
<dbReference type="InterPro" id="IPR016154">
    <property type="entry name" value="Heat_shock_Hsp33_C"/>
</dbReference>
<evidence type="ECO:0000256" key="5">
    <source>
        <dbReference type="ARBA" id="ARBA00023284"/>
    </source>
</evidence>
<proteinExistence type="predicted"/>
<keyword evidence="4" id="KW-0143">Chaperone</keyword>
<dbReference type="InterPro" id="IPR023212">
    <property type="entry name" value="Hsp33_helix_hairpin_bin_dom_sf"/>
</dbReference>
<gene>
    <name evidence="6" type="ORF">ACFQDM_12670</name>
</gene>
<dbReference type="InterPro" id="IPR016153">
    <property type="entry name" value="Heat_shock_Hsp33_N"/>
</dbReference>
<keyword evidence="3" id="KW-1015">Disulfide bond</keyword>
<evidence type="ECO:0000313" key="7">
    <source>
        <dbReference type="Proteomes" id="UP001596303"/>
    </source>
</evidence>
<keyword evidence="7" id="KW-1185">Reference proteome</keyword>
<name>A0ABW1SC13_9PROT</name>
<dbReference type="InterPro" id="IPR000397">
    <property type="entry name" value="Heat_shock_Hsp33"/>
</dbReference>
<evidence type="ECO:0000256" key="2">
    <source>
        <dbReference type="ARBA" id="ARBA00022833"/>
    </source>
</evidence>
<dbReference type="CDD" id="cd00498">
    <property type="entry name" value="Hsp33"/>
    <property type="match status" value="1"/>
</dbReference>
<sequence>MVSGNLTGLADDLGADGNRVASFQLDKQAVRGRITRLDADVIGAILARHDYPQEAARFLGEALTLAVLVGAALKVDGRVAVQAQGEGPVSLMVAEYHTSGALRGMMNIDAEKWARLDRVNKGDLPHPRQVFGNGALAITVIQDNEYVQPYQGIVPLDGTTLAQCAEHYFMNSEQVPTRVRLAVGQIQKAGEAPAWQAGGSLIQRIAGDENRGDTEEDWNTASILFESVTDEELLDPDISMGRVLFRLFHENGVRMEAPTQIRDECTCSEERLLTTLKNMPDDELIDLAQETGKDYFEADCQFCGRKYDIPLKEVITSTEH</sequence>
<comment type="caution">
    <text evidence="6">The sequence shown here is derived from an EMBL/GenBank/DDBJ whole genome shotgun (WGS) entry which is preliminary data.</text>
</comment>
<dbReference type="SUPFAM" id="SSF118352">
    <property type="entry name" value="HSP33 redox switch-like"/>
    <property type="match status" value="1"/>
</dbReference>
<evidence type="ECO:0000256" key="4">
    <source>
        <dbReference type="ARBA" id="ARBA00023186"/>
    </source>
</evidence>
<accession>A0ABW1SC13</accession>
<reference evidence="7" key="1">
    <citation type="journal article" date="2019" name="Int. J. Syst. Evol. Microbiol.">
        <title>The Global Catalogue of Microorganisms (GCM) 10K type strain sequencing project: providing services to taxonomists for standard genome sequencing and annotation.</title>
        <authorList>
            <consortium name="The Broad Institute Genomics Platform"/>
            <consortium name="The Broad Institute Genome Sequencing Center for Infectious Disease"/>
            <person name="Wu L."/>
            <person name="Ma J."/>
        </authorList>
    </citation>
    <scope>NUCLEOTIDE SEQUENCE [LARGE SCALE GENOMIC DNA]</scope>
    <source>
        <strain evidence="7">CGMCC-1.15741</strain>
    </source>
</reference>
<evidence type="ECO:0000256" key="1">
    <source>
        <dbReference type="ARBA" id="ARBA00022490"/>
    </source>
</evidence>
<dbReference type="Gene3D" id="3.90.1280.10">
    <property type="entry name" value="HSP33 redox switch-like"/>
    <property type="match status" value="1"/>
</dbReference>
<evidence type="ECO:0000256" key="3">
    <source>
        <dbReference type="ARBA" id="ARBA00023157"/>
    </source>
</evidence>
<dbReference type="PANTHER" id="PTHR30111:SF1">
    <property type="entry name" value="33 KDA CHAPERONIN"/>
    <property type="match status" value="1"/>
</dbReference>
<dbReference type="EMBL" id="JBHSSW010000017">
    <property type="protein sequence ID" value="MFC6198939.1"/>
    <property type="molecule type" value="Genomic_DNA"/>
</dbReference>